<evidence type="ECO:0000313" key="1">
    <source>
        <dbReference type="EMBL" id="KAK1859981.1"/>
    </source>
</evidence>
<evidence type="ECO:0000313" key="2">
    <source>
        <dbReference type="Proteomes" id="UP000798662"/>
    </source>
</evidence>
<sequence>MLRSFLFPKARVVTAASLSTGELPGGDPTSARVDVVCTLAAMAELLDLNKMVYSAVKHRLPGRQRLKVQVKSFQELAEALSLTPSMEAEVLMRSFRHGDESRVLVEHIKTDAGRVLYILEGRSAMQKVKVATRENEVYDGRQRRFLSTLDVKILKNIDLLEPPT</sequence>
<gene>
    <name evidence="1" type="ORF">I4F81_002573</name>
</gene>
<accession>A0ACC3BPS7</accession>
<comment type="caution">
    <text evidence="1">The sequence shown here is derived from an EMBL/GenBank/DDBJ whole genome shotgun (WGS) entry which is preliminary data.</text>
</comment>
<organism evidence="1 2">
    <name type="scientific">Pyropia yezoensis</name>
    <name type="common">Susabi-nori</name>
    <name type="synonym">Porphyra yezoensis</name>
    <dbReference type="NCBI Taxonomy" id="2788"/>
    <lineage>
        <taxon>Eukaryota</taxon>
        <taxon>Rhodophyta</taxon>
        <taxon>Bangiophyceae</taxon>
        <taxon>Bangiales</taxon>
        <taxon>Bangiaceae</taxon>
        <taxon>Pyropia</taxon>
    </lineage>
</organism>
<reference evidence="1" key="1">
    <citation type="submission" date="2019-11" db="EMBL/GenBank/DDBJ databases">
        <title>Nori genome reveals adaptations in red seaweeds to the harsh intertidal environment.</title>
        <authorList>
            <person name="Wang D."/>
            <person name="Mao Y."/>
        </authorList>
    </citation>
    <scope>NUCLEOTIDE SEQUENCE</scope>
    <source>
        <tissue evidence="1">Gametophyte</tissue>
    </source>
</reference>
<dbReference type="EMBL" id="CM020618">
    <property type="protein sequence ID" value="KAK1859981.1"/>
    <property type="molecule type" value="Genomic_DNA"/>
</dbReference>
<keyword evidence="2" id="KW-1185">Reference proteome</keyword>
<proteinExistence type="predicted"/>
<name>A0ACC3BPS7_PYRYE</name>
<dbReference type="Proteomes" id="UP000798662">
    <property type="component" value="Chromosome 1"/>
</dbReference>
<protein>
    <submittedName>
        <fullName evidence="1">Uncharacterized protein</fullName>
    </submittedName>
</protein>